<accession>A0AAD5SIZ6</accession>
<dbReference type="GO" id="GO:0005634">
    <property type="term" value="C:nucleus"/>
    <property type="evidence" value="ECO:0007669"/>
    <property type="project" value="TreeGrafter"/>
</dbReference>
<dbReference type="GO" id="GO:0005737">
    <property type="term" value="C:cytoplasm"/>
    <property type="evidence" value="ECO:0007669"/>
    <property type="project" value="TreeGrafter"/>
</dbReference>
<evidence type="ECO:0000256" key="1">
    <source>
        <dbReference type="ARBA" id="ARBA00022737"/>
    </source>
</evidence>
<dbReference type="Gene3D" id="1.25.40.20">
    <property type="entry name" value="Ankyrin repeat-containing domain"/>
    <property type="match status" value="1"/>
</dbReference>
<dbReference type="SMART" id="SM00248">
    <property type="entry name" value="ANK"/>
    <property type="match status" value="3"/>
</dbReference>
<dbReference type="InterPro" id="IPR002110">
    <property type="entry name" value="Ankyrin_rpt"/>
</dbReference>
<evidence type="ECO:0000256" key="3">
    <source>
        <dbReference type="PROSITE-ProRule" id="PRU00023"/>
    </source>
</evidence>
<evidence type="ECO:0000313" key="5">
    <source>
        <dbReference type="Proteomes" id="UP001212841"/>
    </source>
</evidence>
<dbReference type="AlphaFoldDB" id="A0AAD5SIZ6"/>
<keyword evidence="5" id="KW-1185">Reference proteome</keyword>
<dbReference type="PANTHER" id="PTHR24189">
    <property type="entry name" value="MYOTROPHIN"/>
    <property type="match status" value="1"/>
</dbReference>
<comment type="caution">
    <text evidence="4">The sequence shown here is derived from an EMBL/GenBank/DDBJ whole genome shotgun (WGS) entry which is preliminary data.</text>
</comment>
<gene>
    <name evidence="4" type="ORF">HK097_006784</name>
</gene>
<dbReference type="PROSITE" id="PS50088">
    <property type="entry name" value="ANK_REPEAT"/>
    <property type="match status" value="1"/>
</dbReference>
<keyword evidence="2 3" id="KW-0040">ANK repeat</keyword>
<proteinExistence type="predicted"/>
<dbReference type="EMBL" id="JADGJD010000032">
    <property type="protein sequence ID" value="KAJ3056465.1"/>
    <property type="molecule type" value="Genomic_DNA"/>
</dbReference>
<protein>
    <submittedName>
        <fullName evidence="4">Uncharacterized protein</fullName>
    </submittedName>
</protein>
<dbReference type="InterPro" id="IPR050745">
    <property type="entry name" value="Multifunctional_regulatory"/>
</dbReference>
<keyword evidence="1" id="KW-0677">Repeat</keyword>
<evidence type="ECO:0000313" key="4">
    <source>
        <dbReference type="EMBL" id="KAJ3056465.1"/>
    </source>
</evidence>
<dbReference type="InterPro" id="IPR036770">
    <property type="entry name" value="Ankyrin_rpt-contain_sf"/>
</dbReference>
<dbReference type="Proteomes" id="UP001212841">
    <property type="component" value="Unassembled WGS sequence"/>
</dbReference>
<sequence>MGVKGSIVIACVHLQSKFTQAWRREDVLRRAVLKGHTTVVRLLLEVQAKFRDEDDSLLRQAAYHRHANIVNMLSEAGANGHASDDGALIKAAFGGHVRVVQTLLAAGAELSAKDFRAYRVAKDCRHTEIRGIFHDLVPVRGPIDVLMDRGLSAVRWQTAAEIVATGLMMHTPAGRPLYLWQVILDGFYQPV</sequence>
<dbReference type="PANTHER" id="PTHR24189:SF50">
    <property type="entry name" value="ANKYRIN REPEAT AND SOCS BOX PROTEIN 2"/>
    <property type="match status" value="1"/>
</dbReference>
<organism evidence="4 5">
    <name type="scientific">Rhizophlyctis rosea</name>
    <dbReference type="NCBI Taxonomy" id="64517"/>
    <lineage>
        <taxon>Eukaryota</taxon>
        <taxon>Fungi</taxon>
        <taxon>Fungi incertae sedis</taxon>
        <taxon>Chytridiomycota</taxon>
        <taxon>Chytridiomycota incertae sedis</taxon>
        <taxon>Chytridiomycetes</taxon>
        <taxon>Rhizophlyctidales</taxon>
        <taxon>Rhizophlyctidaceae</taxon>
        <taxon>Rhizophlyctis</taxon>
    </lineage>
</organism>
<feature type="repeat" description="ANK" evidence="3">
    <location>
        <begin position="83"/>
        <end position="115"/>
    </location>
</feature>
<reference evidence="4" key="1">
    <citation type="submission" date="2020-05" db="EMBL/GenBank/DDBJ databases">
        <title>Phylogenomic resolution of chytrid fungi.</title>
        <authorList>
            <person name="Stajich J.E."/>
            <person name="Amses K."/>
            <person name="Simmons R."/>
            <person name="Seto K."/>
            <person name="Myers J."/>
            <person name="Bonds A."/>
            <person name="Quandt C.A."/>
            <person name="Barry K."/>
            <person name="Liu P."/>
            <person name="Grigoriev I."/>
            <person name="Longcore J.E."/>
            <person name="James T.Y."/>
        </authorList>
    </citation>
    <scope>NUCLEOTIDE SEQUENCE</scope>
    <source>
        <strain evidence="4">JEL0318</strain>
    </source>
</reference>
<name>A0AAD5SIZ6_9FUNG</name>
<dbReference type="Pfam" id="PF12796">
    <property type="entry name" value="Ank_2"/>
    <property type="match status" value="1"/>
</dbReference>
<evidence type="ECO:0000256" key="2">
    <source>
        <dbReference type="ARBA" id="ARBA00023043"/>
    </source>
</evidence>
<dbReference type="SUPFAM" id="SSF48403">
    <property type="entry name" value="Ankyrin repeat"/>
    <property type="match status" value="1"/>
</dbReference>